<dbReference type="PROSITE" id="PS51677">
    <property type="entry name" value="NODB"/>
    <property type="match status" value="1"/>
</dbReference>
<dbReference type="Pfam" id="PF01522">
    <property type="entry name" value="Polysacc_deac_1"/>
    <property type="match status" value="1"/>
</dbReference>
<dbReference type="CDD" id="cd10917">
    <property type="entry name" value="CE4_NodB_like_6s_7s"/>
    <property type="match status" value="1"/>
</dbReference>
<dbReference type="Gene3D" id="3.20.20.370">
    <property type="entry name" value="Glycoside hydrolase/deacetylase"/>
    <property type="match status" value="1"/>
</dbReference>
<dbReference type="InterPro" id="IPR011330">
    <property type="entry name" value="Glyco_hydro/deAcase_b/a-brl"/>
</dbReference>
<dbReference type="EMBL" id="BAAAGE010000002">
    <property type="protein sequence ID" value="GAA0723397.1"/>
    <property type="molecule type" value="Genomic_DNA"/>
</dbReference>
<dbReference type="Proteomes" id="UP001501758">
    <property type="component" value="Unassembled WGS sequence"/>
</dbReference>
<feature type="transmembrane region" description="Helical" evidence="1">
    <location>
        <begin position="30"/>
        <end position="48"/>
    </location>
</feature>
<feature type="transmembrane region" description="Helical" evidence="1">
    <location>
        <begin position="7"/>
        <end position="24"/>
    </location>
</feature>
<proteinExistence type="predicted"/>
<gene>
    <name evidence="3" type="ORF">GCM10009430_26790</name>
</gene>
<reference evidence="4" key="1">
    <citation type="journal article" date="2019" name="Int. J. Syst. Evol. Microbiol.">
        <title>The Global Catalogue of Microorganisms (GCM) 10K type strain sequencing project: providing services to taxonomists for standard genome sequencing and annotation.</title>
        <authorList>
            <consortium name="The Broad Institute Genomics Platform"/>
            <consortium name="The Broad Institute Genome Sequencing Center for Infectious Disease"/>
            <person name="Wu L."/>
            <person name="Ma J."/>
        </authorList>
    </citation>
    <scope>NUCLEOTIDE SEQUENCE [LARGE SCALE GENOMIC DNA]</scope>
    <source>
        <strain evidence="4">JCM 15974</strain>
    </source>
</reference>
<accession>A0ABP3U7L6</accession>
<organism evidence="3 4">
    <name type="scientific">Aquimarina litoralis</name>
    <dbReference type="NCBI Taxonomy" id="584605"/>
    <lineage>
        <taxon>Bacteria</taxon>
        <taxon>Pseudomonadati</taxon>
        <taxon>Bacteroidota</taxon>
        <taxon>Flavobacteriia</taxon>
        <taxon>Flavobacteriales</taxon>
        <taxon>Flavobacteriaceae</taxon>
        <taxon>Aquimarina</taxon>
    </lineage>
</organism>
<name>A0ABP3U7L6_9FLAO</name>
<evidence type="ECO:0000313" key="3">
    <source>
        <dbReference type="EMBL" id="GAA0723397.1"/>
    </source>
</evidence>
<sequence length="257" mass="29410">MLIRNIVNIISVIAGSLMLAAIIFDKLPWWSLFVLILIWLLITGYGVANIRSGYFLKSLSNNSKINQRKIAITFDDGPDPNTLEVLKILDKYDVKCTFFCIGKQVEKYPDILREITKKNHVIGNHTFSHDKLIDMYGTERFTNEIKDADHIIEKYTTKRPLLFRPPYGITNPNIAKAVKATGHSVIGWNKRSFDTTIPSEKVILRRITKNLKNGDVILLHDTKTITLSVLEQLLLFLQRNNFTTVTIDELFSIQAYA</sequence>
<comment type="caution">
    <text evidence="3">The sequence shown here is derived from an EMBL/GenBank/DDBJ whole genome shotgun (WGS) entry which is preliminary data.</text>
</comment>
<dbReference type="InterPro" id="IPR050248">
    <property type="entry name" value="Polysacc_deacetylase_ArnD"/>
</dbReference>
<evidence type="ECO:0000259" key="2">
    <source>
        <dbReference type="PROSITE" id="PS51677"/>
    </source>
</evidence>
<keyword evidence="1" id="KW-0472">Membrane</keyword>
<keyword evidence="4" id="KW-1185">Reference proteome</keyword>
<keyword evidence="1" id="KW-0812">Transmembrane</keyword>
<evidence type="ECO:0000256" key="1">
    <source>
        <dbReference type="SAM" id="Phobius"/>
    </source>
</evidence>
<protein>
    <submittedName>
        <fullName evidence="3">Polysaccharide deacetylase family protein</fullName>
    </submittedName>
</protein>
<dbReference type="SUPFAM" id="SSF88713">
    <property type="entry name" value="Glycoside hydrolase/deacetylase"/>
    <property type="match status" value="1"/>
</dbReference>
<evidence type="ECO:0000313" key="4">
    <source>
        <dbReference type="Proteomes" id="UP001501758"/>
    </source>
</evidence>
<dbReference type="PANTHER" id="PTHR10587">
    <property type="entry name" value="GLYCOSYL TRANSFERASE-RELATED"/>
    <property type="match status" value="1"/>
</dbReference>
<keyword evidence="1" id="KW-1133">Transmembrane helix</keyword>
<feature type="domain" description="NodB homology" evidence="2">
    <location>
        <begin position="68"/>
        <end position="245"/>
    </location>
</feature>
<dbReference type="InterPro" id="IPR002509">
    <property type="entry name" value="NODB_dom"/>
</dbReference>